<comment type="caution">
    <text evidence="2">The sequence shown here is derived from an EMBL/GenBank/DDBJ whole genome shotgun (WGS) entry which is preliminary data.</text>
</comment>
<evidence type="ECO:0000313" key="3">
    <source>
        <dbReference type="Proteomes" id="UP000442244"/>
    </source>
</evidence>
<keyword evidence="1" id="KW-0812">Transmembrane</keyword>
<evidence type="ECO:0000256" key="1">
    <source>
        <dbReference type="SAM" id="Phobius"/>
    </source>
</evidence>
<keyword evidence="1" id="KW-1133">Transmembrane helix</keyword>
<reference evidence="2 3" key="1">
    <citation type="submission" date="2019-01" db="EMBL/GenBank/DDBJ databases">
        <title>Leuconostoc litchii sp. nov., a novel lactic acid bacterium isolated from lychee.</title>
        <authorList>
            <person name="Wang L.-T."/>
        </authorList>
    </citation>
    <scope>NUCLEOTIDE SEQUENCE [LARGE SCALE GENOMIC DNA]</scope>
    <source>
        <strain evidence="2 3">MB7</strain>
    </source>
</reference>
<keyword evidence="3" id="KW-1185">Reference proteome</keyword>
<organism evidence="2 3">
    <name type="scientific">Leuconostoc litchii</name>
    <dbReference type="NCBI Taxonomy" id="1981069"/>
    <lineage>
        <taxon>Bacteria</taxon>
        <taxon>Bacillati</taxon>
        <taxon>Bacillota</taxon>
        <taxon>Bacilli</taxon>
        <taxon>Lactobacillales</taxon>
        <taxon>Lactobacillaceae</taxon>
        <taxon>Leuconostoc</taxon>
    </lineage>
</organism>
<dbReference type="AlphaFoldDB" id="A0A6P2CNE5"/>
<name>A0A6P2CNE5_9LACO</name>
<protein>
    <submittedName>
        <fullName evidence="2">Type II secretory pathway, pseudopilin PulG</fullName>
    </submittedName>
</protein>
<accession>A0A6P2CNE5</accession>
<sequence>MKHANNAFTLIETTLTLMVISLLILVGSQTIARPKVNHKQWLVTFHAYWQGARLAAQQNQRTIIVAFEKTEVRFDDQILSYPQGLQKHTRQTINILPTGYVAPTTIVLTGNSTVKLIFSLGGGDYRVETINN</sequence>
<dbReference type="EMBL" id="SDGY01000001">
    <property type="protein sequence ID" value="TYC47450.1"/>
    <property type="molecule type" value="Genomic_DNA"/>
</dbReference>
<proteinExistence type="predicted"/>
<dbReference type="OrthoDB" id="2143818at2"/>
<dbReference type="RefSeq" id="WP_148605225.1">
    <property type="nucleotide sequence ID" value="NZ_BSUV01000001.1"/>
</dbReference>
<keyword evidence="1" id="KW-0472">Membrane</keyword>
<dbReference type="Proteomes" id="UP000442244">
    <property type="component" value="Unassembled WGS sequence"/>
</dbReference>
<gene>
    <name evidence="2" type="ORF">ESZ47_04740</name>
</gene>
<evidence type="ECO:0000313" key="2">
    <source>
        <dbReference type="EMBL" id="TYC47450.1"/>
    </source>
</evidence>
<feature type="transmembrane region" description="Helical" evidence="1">
    <location>
        <begin position="6"/>
        <end position="26"/>
    </location>
</feature>